<dbReference type="GO" id="GO:0003700">
    <property type="term" value="F:DNA-binding transcription factor activity"/>
    <property type="evidence" value="ECO:0007669"/>
    <property type="project" value="InterPro"/>
</dbReference>
<dbReference type="PANTHER" id="PTHR43436">
    <property type="entry name" value="ARAC-FAMILY TRANSCRIPTIONAL REGULATOR"/>
    <property type="match status" value="1"/>
</dbReference>
<dbReference type="InterPro" id="IPR009057">
    <property type="entry name" value="Homeodomain-like_sf"/>
</dbReference>
<reference evidence="4 5" key="1">
    <citation type="submission" date="2020-06" db="EMBL/GenBank/DDBJ databases">
        <title>Genome sequence of Paramixta manurensis strain PD-1.</title>
        <authorList>
            <person name="Lee C.W."/>
            <person name="Kim J."/>
        </authorList>
    </citation>
    <scope>NUCLEOTIDE SEQUENCE [LARGE SCALE GENOMIC DNA]</scope>
    <source>
        <strain evidence="4 5">PD-1</strain>
    </source>
</reference>
<sequence>MIYTSDHHDETRRLETADLRAQLAQRIGTLVGDNQQVVTSIAGLSLAHLYEPLPPMSWLYEPSISLIVQGAKRVALGESTYIYNESRFLLTAVNLPMMTEVLQASRQQPFTSLLLRFDLSLARQLIAELKLQGTVAHEQGPGLATGPATQDLLGAMARLVDLLDKPADIPHLGKLIQQEILYRILTGPTGALFCETVLSGTRSQRTAIAINWIRENFVAPLKMDELAKMAGMGVSTLHHHFRRMTAMSPLQYQKQLRLHEARRLLLSEDLDAATVAMRVGYESATQFNREYRRMFGVPPIRDREQLRSTLIRAR</sequence>
<accession>A0A6M8UC34</accession>
<dbReference type="Pfam" id="PF06719">
    <property type="entry name" value="AraC_N"/>
    <property type="match status" value="1"/>
</dbReference>
<evidence type="ECO:0000256" key="2">
    <source>
        <dbReference type="ARBA" id="ARBA00023163"/>
    </source>
</evidence>
<feature type="domain" description="HTH araC/xylS-type" evidence="3">
    <location>
        <begin position="207"/>
        <end position="305"/>
    </location>
</feature>
<evidence type="ECO:0000259" key="3">
    <source>
        <dbReference type="PROSITE" id="PS01124"/>
    </source>
</evidence>
<name>A0A6M8UC34_9GAMM</name>
<organism evidence="4 5">
    <name type="scientific">Paramixta manurensis</name>
    <dbReference type="NCBI Taxonomy" id="2740817"/>
    <lineage>
        <taxon>Bacteria</taxon>
        <taxon>Pseudomonadati</taxon>
        <taxon>Pseudomonadota</taxon>
        <taxon>Gammaproteobacteria</taxon>
        <taxon>Enterobacterales</taxon>
        <taxon>Erwiniaceae</taxon>
        <taxon>Paramixta</taxon>
    </lineage>
</organism>
<dbReference type="AlphaFoldDB" id="A0A6M8UC34"/>
<dbReference type="InterPro" id="IPR018060">
    <property type="entry name" value="HTH_AraC"/>
</dbReference>
<dbReference type="Proteomes" id="UP000505325">
    <property type="component" value="Chromosome"/>
</dbReference>
<keyword evidence="5" id="KW-1185">Reference proteome</keyword>
<dbReference type="GO" id="GO:0043565">
    <property type="term" value="F:sequence-specific DNA binding"/>
    <property type="evidence" value="ECO:0007669"/>
    <property type="project" value="InterPro"/>
</dbReference>
<evidence type="ECO:0000313" key="5">
    <source>
        <dbReference type="Proteomes" id="UP000505325"/>
    </source>
</evidence>
<dbReference type="RefSeq" id="WP_173635243.1">
    <property type="nucleotide sequence ID" value="NZ_CP054212.1"/>
</dbReference>
<keyword evidence="2" id="KW-0804">Transcription</keyword>
<dbReference type="InterPro" id="IPR009594">
    <property type="entry name" value="Tscrpt_reg_HTH_AraC_N"/>
</dbReference>
<dbReference type="SUPFAM" id="SSF46689">
    <property type="entry name" value="Homeodomain-like"/>
    <property type="match status" value="2"/>
</dbReference>
<evidence type="ECO:0000256" key="1">
    <source>
        <dbReference type="ARBA" id="ARBA00023015"/>
    </source>
</evidence>
<evidence type="ECO:0000313" key="4">
    <source>
        <dbReference type="EMBL" id="QKJ88376.1"/>
    </source>
</evidence>
<dbReference type="SMART" id="SM00342">
    <property type="entry name" value="HTH_ARAC"/>
    <property type="match status" value="1"/>
</dbReference>
<dbReference type="KEGG" id="pmak:PMPD1_3459"/>
<dbReference type="Gene3D" id="1.10.10.60">
    <property type="entry name" value="Homeodomain-like"/>
    <property type="match status" value="2"/>
</dbReference>
<dbReference type="PROSITE" id="PS01124">
    <property type="entry name" value="HTH_ARAC_FAMILY_2"/>
    <property type="match status" value="1"/>
</dbReference>
<keyword evidence="1" id="KW-0805">Transcription regulation</keyword>
<dbReference type="Pfam" id="PF12833">
    <property type="entry name" value="HTH_18"/>
    <property type="match status" value="1"/>
</dbReference>
<proteinExistence type="predicted"/>
<dbReference type="EMBL" id="CP054212">
    <property type="protein sequence ID" value="QKJ88376.1"/>
    <property type="molecule type" value="Genomic_DNA"/>
</dbReference>
<gene>
    <name evidence="4" type="ORF">PMPD1_3459</name>
</gene>
<dbReference type="PANTHER" id="PTHR43436:SF1">
    <property type="entry name" value="TRANSCRIPTIONAL REGULATORY PROTEIN"/>
    <property type="match status" value="1"/>
</dbReference>
<protein>
    <submittedName>
        <fullName evidence="4">AraC family transcriptional regulator</fullName>
    </submittedName>
</protein>